<proteinExistence type="predicted"/>
<keyword evidence="2" id="KW-1185">Reference proteome</keyword>
<gene>
    <name evidence="1" type="ORF">GCM10010995_06370</name>
</gene>
<dbReference type="Gene3D" id="3.50.50.60">
    <property type="entry name" value="FAD/NAD(P)-binding domain"/>
    <property type="match status" value="1"/>
</dbReference>
<dbReference type="Pfam" id="PF04820">
    <property type="entry name" value="Trp_halogenase"/>
    <property type="match status" value="2"/>
</dbReference>
<sequence length="428" mass="49076">MAWDVVIVGAGPAGTSAAIAIKNKNPNMNVVIIDAINPSITNKVGEALLTGTVYALEKLGVIEACLNQGFQTKIGAAYRWGMSLDPWYVKYTELSNYPKKLIANGHRMSFHVRRDKFDSMLLECAEKLGVVYIQNELSSIRKRGETLLSCQLKNGETILSKYWIDASGQAAVIAQEFSSRHKIYKNRVALRGYVKINWELVGKFYPNTTNIIHNKYGWMWLIHLGDLTSFGFVTTKEIRTKISTKNIYQYIPELKDIFMLGHEFRLYDYLGNDIDDFIYQKEWSYYSEKMDGKNWSSVGDASAFLDPILSQGVTLAMSYGILRGEAAIEAIMGNTDIQKEITHQYTEEIKVLKHVIAEWYKENNTLSDWFLNTQQVVKNIHGFDMNKNDSFRWLTNLDYKLEEFFPYPKTDISIYQKNLAHTEHAPKV</sequence>
<protein>
    <submittedName>
        <fullName evidence="1">Uncharacterized protein</fullName>
    </submittedName>
</protein>
<dbReference type="EMBL" id="BMJS01000004">
    <property type="protein sequence ID" value="GGF91954.1"/>
    <property type="molecule type" value="Genomic_DNA"/>
</dbReference>
<dbReference type="Gene3D" id="3.30.9.100">
    <property type="match status" value="1"/>
</dbReference>
<evidence type="ECO:0000313" key="1">
    <source>
        <dbReference type="EMBL" id="GGF91954.1"/>
    </source>
</evidence>
<dbReference type="Proteomes" id="UP000636949">
    <property type="component" value="Unassembled WGS sequence"/>
</dbReference>
<dbReference type="AlphaFoldDB" id="A0A8J2Z340"/>
<reference evidence="1" key="1">
    <citation type="journal article" date="2014" name="Int. J. Syst. Evol. Microbiol.">
        <title>Complete genome sequence of Corynebacterium casei LMG S-19264T (=DSM 44701T), isolated from a smear-ripened cheese.</title>
        <authorList>
            <consortium name="US DOE Joint Genome Institute (JGI-PGF)"/>
            <person name="Walter F."/>
            <person name="Albersmeier A."/>
            <person name="Kalinowski J."/>
            <person name="Ruckert C."/>
        </authorList>
    </citation>
    <scope>NUCLEOTIDE SEQUENCE</scope>
    <source>
        <strain evidence="1">CGMCC 1.15758</strain>
    </source>
</reference>
<dbReference type="PANTHER" id="PTHR43747:SF1">
    <property type="entry name" value="SLR1998 PROTEIN"/>
    <property type="match status" value="1"/>
</dbReference>
<dbReference type="InterPro" id="IPR050816">
    <property type="entry name" value="Flavin-dep_Halogenase_NPB"/>
</dbReference>
<dbReference type="InterPro" id="IPR006905">
    <property type="entry name" value="Flavin_halogenase"/>
</dbReference>
<dbReference type="RefSeq" id="WP_117001686.1">
    <property type="nucleotide sequence ID" value="NZ_BMJS01000004.1"/>
</dbReference>
<dbReference type="PANTHER" id="PTHR43747">
    <property type="entry name" value="FAD-BINDING PROTEIN"/>
    <property type="match status" value="1"/>
</dbReference>
<dbReference type="InterPro" id="IPR036188">
    <property type="entry name" value="FAD/NAD-bd_sf"/>
</dbReference>
<name>A0A8J2Z340_9GAMM</name>
<dbReference type="GO" id="GO:0004497">
    <property type="term" value="F:monooxygenase activity"/>
    <property type="evidence" value="ECO:0007669"/>
    <property type="project" value="InterPro"/>
</dbReference>
<organism evidence="1 2">
    <name type="scientific">Cysteiniphilum litorale</name>
    <dbReference type="NCBI Taxonomy" id="2056700"/>
    <lineage>
        <taxon>Bacteria</taxon>
        <taxon>Pseudomonadati</taxon>
        <taxon>Pseudomonadota</taxon>
        <taxon>Gammaproteobacteria</taxon>
        <taxon>Thiotrichales</taxon>
        <taxon>Fastidiosibacteraceae</taxon>
        <taxon>Cysteiniphilum</taxon>
    </lineage>
</organism>
<comment type="caution">
    <text evidence="1">The sequence shown here is derived from an EMBL/GenBank/DDBJ whole genome shotgun (WGS) entry which is preliminary data.</text>
</comment>
<dbReference type="SUPFAM" id="SSF51905">
    <property type="entry name" value="FAD/NAD(P)-binding domain"/>
    <property type="match status" value="1"/>
</dbReference>
<reference evidence="1" key="2">
    <citation type="submission" date="2020-09" db="EMBL/GenBank/DDBJ databases">
        <authorList>
            <person name="Sun Q."/>
            <person name="Zhou Y."/>
        </authorList>
    </citation>
    <scope>NUCLEOTIDE SEQUENCE</scope>
    <source>
        <strain evidence="1">CGMCC 1.15758</strain>
    </source>
</reference>
<accession>A0A8J2Z340</accession>
<evidence type="ECO:0000313" key="2">
    <source>
        <dbReference type="Proteomes" id="UP000636949"/>
    </source>
</evidence>